<evidence type="ECO:0000256" key="2">
    <source>
        <dbReference type="SAM" id="Phobius"/>
    </source>
</evidence>
<feature type="compositionally biased region" description="Polar residues" evidence="1">
    <location>
        <begin position="95"/>
        <end position="104"/>
    </location>
</feature>
<evidence type="ECO:0000313" key="5">
    <source>
        <dbReference type="Proteomes" id="UP000287547"/>
    </source>
</evidence>
<evidence type="ECO:0000313" key="4">
    <source>
        <dbReference type="EMBL" id="RSM86225.1"/>
    </source>
</evidence>
<dbReference type="Proteomes" id="UP000287547">
    <property type="component" value="Unassembled WGS sequence"/>
</dbReference>
<feature type="compositionally biased region" description="Basic residues" evidence="1">
    <location>
        <begin position="209"/>
        <end position="223"/>
    </location>
</feature>
<dbReference type="PANTHER" id="PTHR40057:SF1">
    <property type="entry name" value="SLR1162 PROTEIN"/>
    <property type="match status" value="1"/>
</dbReference>
<feature type="transmembrane region" description="Helical" evidence="2">
    <location>
        <begin position="144"/>
        <end position="163"/>
    </location>
</feature>
<keyword evidence="2" id="KW-0472">Membrane</keyword>
<feature type="region of interest" description="Disordered" evidence="1">
    <location>
        <begin position="80"/>
        <end position="105"/>
    </location>
</feature>
<dbReference type="SUPFAM" id="SSF54909">
    <property type="entry name" value="Dimeric alpha+beta barrel"/>
    <property type="match status" value="1"/>
</dbReference>
<dbReference type="EMBL" id="QHKI01000009">
    <property type="protein sequence ID" value="RSM86225.1"/>
    <property type="molecule type" value="Genomic_DNA"/>
</dbReference>
<gene>
    <name evidence="4" type="ORF">DMH04_13680</name>
</gene>
<sequence>MVVVSSHRVSAGQDNNFKVAANSLLSLAARSRGYLDGDLVRSPTDDSAWQIVCRFDSEKAADDWRDEASRSLWADVLERSTQRPASADQEPEPRTVSTKPVSKPTQPPRWKMAVVTLIAVFPAVLGTNVIVISQLTGLALIPRTFVLCVIVTALMTWVLMPRLMKLLGPWLRRGLRAAGEPVRTTTPDEPREVLSDDTIPIPIPLPAARPRHRPMGHRVRPHPPARPATSPGRQVPTGRR</sequence>
<reference evidence="4 5" key="1">
    <citation type="submission" date="2018-05" db="EMBL/GenBank/DDBJ databases">
        <title>Evolution of GPA BGCs.</title>
        <authorList>
            <person name="Waglechner N."/>
            <person name="Wright G.D."/>
        </authorList>
    </citation>
    <scope>NUCLEOTIDE SEQUENCE [LARGE SCALE GENOMIC DNA]</scope>
    <source>
        <strain evidence="4 5">A82846</strain>
    </source>
</reference>
<name>A0A428ZDW3_KIBAR</name>
<dbReference type="Pfam" id="PF03992">
    <property type="entry name" value="ABM"/>
    <property type="match status" value="1"/>
</dbReference>
<comment type="caution">
    <text evidence="4">The sequence shown here is derived from an EMBL/GenBank/DDBJ whole genome shotgun (WGS) entry which is preliminary data.</text>
</comment>
<keyword evidence="2" id="KW-0812">Transmembrane</keyword>
<dbReference type="InterPro" id="IPR038762">
    <property type="entry name" value="ABM_predict"/>
</dbReference>
<proteinExistence type="predicted"/>
<feature type="region of interest" description="Disordered" evidence="1">
    <location>
        <begin position="202"/>
        <end position="240"/>
    </location>
</feature>
<dbReference type="Gene3D" id="3.30.70.100">
    <property type="match status" value="1"/>
</dbReference>
<feature type="transmembrane region" description="Helical" evidence="2">
    <location>
        <begin position="112"/>
        <end position="132"/>
    </location>
</feature>
<dbReference type="InterPro" id="IPR011008">
    <property type="entry name" value="Dimeric_a/b-barrel"/>
</dbReference>
<feature type="domain" description="ABM" evidence="3">
    <location>
        <begin position="2"/>
        <end position="67"/>
    </location>
</feature>
<keyword evidence="2" id="KW-1133">Transmembrane helix</keyword>
<protein>
    <recommendedName>
        <fullName evidence="3">ABM domain-containing protein</fullName>
    </recommendedName>
</protein>
<dbReference type="PANTHER" id="PTHR40057">
    <property type="entry name" value="SLR1162 PROTEIN"/>
    <property type="match status" value="1"/>
</dbReference>
<accession>A0A428ZDW3</accession>
<dbReference type="InterPro" id="IPR007138">
    <property type="entry name" value="ABM_dom"/>
</dbReference>
<evidence type="ECO:0000259" key="3">
    <source>
        <dbReference type="Pfam" id="PF03992"/>
    </source>
</evidence>
<organism evidence="4 5">
    <name type="scientific">Kibdelosporangium aridum</name>
    <dbReference type="NCBI Taxonomy" id="2030"/>
    <lineage>
        <taxon>Bacteria</taxon>
        <taxon>Bacillati</taxon>
        <taxon>Actinomycetota</taxon>
        <taxon>Actinomycetes</taxon>
        <taxon>Pseudonocardiales</taxon>
        <taxon>Pseudonocardiaceae</taxon>
        <taxon>Kibdelosporangium</taxon>
    </lineage>
</organism>
<evidence type="ECO:0000256" key="1">
    <source>
        <dbReference type="SAM" id="MobiDB-lite"/>
    </source>
</evidence>
<dbReference type="AlphaFoldDB" id="A0A428ZDW3"/>